<proteinExistence type="predicted"/>
<protein>
    <submittedName>
        <fullName evidence="1">Uncharacterized protein</fullName>
    </submittedName>
</protein>
<dbReference type="AlphaFoldDB" id="A0A9X3SQJ8"/>
<evidence type="ECO:0000313" key="1">
    <source>
        <dbReference type="EMBL" id="MDA1359024.1"/>
    </source>
</evidence>
<sequence length="181" mass="20708">MTFIFDVMTWAREGTKVEVRLTSLVREPVRFYEGPEFGLQLLMDAWFHGCGAFTIDKSAAKEFEGCFELFLGKKVWTDEEGHLLDEATKEPLRPKVKAEEHYAGRLDSARGRWDGYDYLVLKPDRKAFLDRTDEVIASFLVTGDEAGERADLLIEATDPKYVSHMDESHHFQTTFTGHLPA</sequence>
<dbReference type="RefSeq" id="WP_270108851.1">
    <property type="nucleotide sequence ID" value="NZ_JAPZVP010000003.1"/>
</dbReference>
<accession>A0A9X3SQJ8</accession>
<evidence type="ECO:0000313" key="2">
    <source>
        <dbReference type="Proteomes" id="UP001146067"/>
    </source>
</evidence>
<reference evidence="1" key="1">
    <citation type="submission" date="2022-12" db="EMBL/GenBank/DDBJ databases">
        <title>Gycomyces niveus sp.nov.,a novel actinomycete isolated from soil in Shouguan.</title>
        <authorList>
            <person name="Yang X."/>
        </authorList>
    </citation>
    <scope>NUCLEOTIDE SEQUENCE</scope>
    <source>
        <strain evidence="1">NEAU-A15</strain>
    </source>
</reference>
<comment type="caution">
    <text evidence="1">The sequence shown here is derived from an EMBL/GenBank/DDBJ whole genome shotgun (WGS) entry which is preliminary data.</text>
</comment>
<keyword evidence="2" id="KW-1185">Reference proteome</keyword>
<gene>
    <name evidence="1" type="ORF">O1R50_05285</name>
</gene>
<dbReference type="EMBL" id="JAPZVP010000003">
    <property type="protein sequence ID" value="MDA1359024.1"/>
    <property type="molecule type" value="Genomic_DNA"/>
</dbReference>
<dbReference type="Proteomes" id="UP001146067">
    <property type="component" value="Unassembled WGS sequence"/>
</dbReference>
<organism evidence="1 2">
    <name type="scientific">Glycomyces luteolus</name>
    <dbReference type="NCBI Taxonomy" id="2670330"/>
    <lineage>
        <taxon>Bacteria</taxon>
        <taxon>Bacillati</taxon>
        <taxon>Actinomycetota</taxon>
        <taxon>Actinomycetes</taxon>
        <taxon>Glycomycetales</taxon>
        <taxon>Glycomycetaceae</taxon>
        <taxon>Glycomyces</taxon>
    </lineage>
</organism>
<name>A0A9X3SQJ8_9ACTN</name>